<evidence type="ECO:0000313" key="6">
    <source>
        <dbReference type="EMBL" id="HEH34970.1"/>
    </source>
</evidence>
<evidence type="ECO:0000256" key="3">
    <source>
        <dbReference type="ARBA" id="ARBA00023163"/>
    </source>
</evidence>
<accession>A0A7J2TH58</accession>
<dbReference type="Pfam" id="PF26553">
    <property type="entry name" value="PDDEXK_19"/>
    <property type="match status" value="1"/>
</dbReference>
<gene>
    <name evidence="6" type="ORF">ENP88_02200</name>
</gene>
<dbReference type="CDD" id="cd00093">
    <property type="entry name" value="HTH_XRE"/>
    <property type="match status" value="1"/>
</dbReference>
<dbReference type="Pfam" id="PF01381">
    <property type="entry name" value="HTH_3"/>
    <property type="match status" value="1"/>
</dbReference>
<dbReference type="GO" id="GO:0003677">
    <property type="term" value="F:DNA binding"/>
    <property type="evidence" value="ECO:0007669"/>
    <property type="project" value="UniProtKB-KW"/>
</dbReference>
<protein>
    <recommendedName>
        <fullName evidence="4">Putative HTH-type transcriptional regulatory protein ENP88_02200</fullName>
    </recommendedName>
</protein>
<dbReference type="InterPro" id="IPR059051">
    <property type="entry name" value="MTH_967_PDDEXK"/>
</dbReference>
<dbReference type="EMBL" id="DSLA01000036">
    <property type="protein sequence ID" value="HEH34970.1"/>
    <property type="molecule type" value="Genomic_DNA"/>
</dbReference>
<dbReference type="Gene3D" id="1.10.260.40">
    <property type="entry name" value="lambda repressor-like DNA-binding domains"/>
    <property type="match status" value="1"/>
</dbReference>
<organism evidence="6">
    <name type="scientific">Archaeoglobus fulgidus</name>
    <dbReference type="NCBI Taxonomy" id="2234"/>
    <lineage>
        <taxon>Archaea</taxon>
        <taxon>Methanobacteriati</taxon>
        <taxon>Methanobacteriota</taxon>
        <taxon>Archaeoglobi</taxon>
        <taxon>Archaeoglobales</taxon>
        <taxon>Archaeoglobaceae</taxon>
        <taxon>Archaeoglobus</taxon>
    </lineage>
</organism>
<evidence type="ECO:0000259" key="5">
    <source>
        <dbReference type="PROSITE" id="PS50943"/>
    </source>
</evidence>
<keyword evidence="2 4" id="KW-0238">DNA-binding</keyword>
<dbReference type="InterPro" id="IPR011856">
    <property type="entry name" value="tRNA_endonuc-like_dom_sf"/>
</dbReference>
<evidence type="ECO:0000256" key="4">
    <source>
        <dbReference type="HAMAP-Rule" id="MF_00584"/>
    </source>
</evidence>
<evidence type="ECO:0000256" key="1">
    <source>
        <dbReference type="ARBA" id="ARBA00023015"/>
    </source>
</evidence>
<dbReference type="HAMAP" id="MF_00584">
    <property type="entry name" value="HTH_type_cro_C1"/>
    <property type="match status" value="1"/>
</dbReference>
<dbReference type="AlphaFoldDB" id="A0A7J2TH58"/>
<keyword evidence="1 4" id="KW-0805">Transcription regulation</keyword>
<evidence type="ECO:0000256" key="2">
    <source>
        <dbReference type="ARBA" id="ARBA00023125"/>
    </source>
</evidence>
<dbReference type="NCBIfam" id="NF003162">
    <property type="entry name" value="PRK04140.1"/>
    <property type="match status" value="1"/>
</dbReference>
<dbReference type="SUPFAM" id="SSF47413">
    <property type="entry name" value="lambda repressor-like DNA-binding domains"/>
    <property type="match status" value="1"/>
</dbReference>
<keyword evidence="3 4" id="KW-0804">Transcription</keyword>
<dbReference type="GO" id="GO:0003700">
    <property type="term" value="F:DNA-binding transcription factor activity"/>
    <property type="evidence" value="ECO:0007669"/>
    <property type="project" value="UniProtKB-UniRule"/>
</dbReference>
<sequence length="307" mass="35200">MQSVLLGNVIKMLKKEGFEVVELVETKPRCFDVIARKDKKVLLIKVLYNVDSLKVEVAEEMRKIAKLLNAIPIVVGERFKSDFLERRVVYTRYNLPVINLATLYDYLRGELPYIYSAPGGYYVKLDAEKMRMAREAIGMSIGAAAKKLGISKRTLMNYEEGGDASLEIAIKIEELFGNVIKRIDFSEFLKEEKVDEKGDGNEIISKLREIGISVYTVKHTPFDAISKFKKREILMGLKQVREIERRAMLIGKVSQIMCVDAAYITEKEMKKKIDSVVFVHKEELESLRTPEDFISLIDEKIERCENA</sequence>
<comment type="caution">
    <text evidence="6">The sequence shown here is derived from an EMBL/GenBank/DDBJ whole genome shotgun (WGS) entry which is preliminary data.</text>
</comment>
<dbReference type="InterPro" id="IPR020886">
    <property type="entry name" value="MTH_967-like"/>
</dbReference>
<dbReference type="SMART" id="SM00530">
    <property type="entry name" value="HTH_XRE"/>
    <property type="match status" value="1"/>
</dbReference>
<dbReference type="PROSITE" id="PS50943">
    <property type="entry name" value="HTH_CROC1"/>
    <property type="match status" value="1"/>
</dbReference>
<dbReference type="Gene3D" id="3.40.1350.10">
    <property type="match status" value="1"/>
</dbReference>
<proteinExistence type="inferred from homology"/>
<name>A0A7J2TH58_ARCFL</name>
<reference evidence="6" key="1">
    <citation type="journal article" date="2020" name="mSystems">
        <title>Genome- and Community-Level Interaction Insights into Carbon Utilization and Element Cycling Functions of Hydrothermarchaeota in Hydrothermal Sediment.</title>
        <authorList>
            <person name="Zhou Z."/>
            <person name="Liu Y."/>
            <person name="Xu W."/>
            <person name="Pan J."/>
            <person name="Luo Z.H."/>
            <person name="Li M."/>
        </authorList>
    </citation>
    <scope>NUCLEOTIDE SEQUENCE [LARGE SCALE GENOMIC DNA]</scope>
    <source>
        <strain evidence="6">SpSt-26</strain>
    </source>
</reference>
<dbReference type="InterPro" id="IPR001387">
    <property type="entry name" value="Cro/C1-type_HTH"/>
</dbReference>
<feature type="domain" description="HTH cro/C1-type" evidence="5">
    <location>
        <begin position="130"/>
        <end position="186"/>
    </location>
</feature>
<dbReference type="InterPro" id="IPR010982">
    <property type="entry name" value="Lambda_DNA-bd_dom_sf"/>
</dbReference>